<organism evidence="3">
    <name type="scientific">Catovirus CTV1</name>
    <dbReference type="NCBI Taxonomy" id="1977631"/>
    <lineage>
        <taxon>Viruses</taxon>
        <taxon>Varidnaviria</taxon>
        <taxon>Bamfordvirae</taxon>
        <taxon>Nucleocytoviricota</taxon>
        <taxon>Megaviricetes</taxon>
        <taxon>Imitervirales</taxon>
        <taxon>Mimiviridae</taxon>
        <taxon>Klosneuvirinae</taxon>
        <taxon>Catovirus</taxon>
    </lineage>
</organism>
<reference evidence="3" key="1">
    <citation type="journal article" date="2017" name="Science">
        <title>Giant viruses with an expanded complement of translation system components.</title>
        <authorList>
            <person name="Schulz F."/>
            <person name="Yutin N."/>
            <person name="Ivanova N.N."/>
            <person name="Ortega D.R."/>
            <person name="Lee T.K."/>
            <person name="Vierheilig J."/>
            <person name="Daims H."/>
            <person name="Horn M."/>
            <person name="Wagner M."/>
            <person name="Jensen G.J."/>
            <person name="Kyrpides N.C."/>
            <person name="Koonin E.V."/>
            <person name="Woyke T."/>
        </authorList>
    </citation>
    <scope>NUCLEOTIDE SEQUENCE</scope>
    <source>
        <strain evidence="3">CTV1</strain>
    </source>
</reference>
<feature type="region of interest" description="Disordered" evidence="1">
    <location>
        <begin position="68"/>
        <end position="114"/>
    </location>
</feature>
<feature type="transmembrane region" description="Helical" evidence="2">
    <location>
        <begin position="35"/>
        <end position="52"/>
    </location>
</feature>
<keyword evidence="2" id="KW-0812">Transmembrane</keyword>
<keyword evidence="2" id="KW-1133">Transmembrane helix</keyword>
<evidence type="ECO:0000313" key="3">
    <source>
        <dbReference type="EMBL" id="ARF08609.1"/>
    </source>
</evidence>
<protein>
    <submittedName>
        <fullName evidence="3">Uncharacterized protein</fullName>
    </submittedName>
</protein>
<sequence>MFLPFYDIVYEYNIYILVILFVLFLINKFVFDSSILQIIIFVLAAYALYASFKKVKNYLFRTNEDVEQMEDSENDAVKSENQVQSDTKTETKSETKSQTKSETKLEIKPEKKQQLPTNVLQTIESYLTGDDLKNFKSLFGQA</sequence>
<feature type="transmembrane region" description="Helical" evidence="2">
    <location>
        <begin position="12"/>
        <end position="29"/>
    </location>
</feature>
<name>A0A1V0SA84_9VIRU</name>
<keyword evidence="2" id="KW-0472">Membrane</keyword>
<feature type="compositionally biased region" description="Basic and acidic residues" evidence="1">
    <location>
        <begin position="87"/>
        <end position="113"/>
    </location>
</feature>
<evidence type="ECO:0000256" key="1">
    <source>
        <dbReference type="SAM" id="MobiDB-lite"/>
    </source>
</evidence>
<accession>A0A1V0SA84</accession>
<dbReference type="EMBL" id="KY684083">
    <property type="protein sequence ID" value="ARF08609.1"/>
    <property type="molecule type" value="Genomic_DNA"/>
</dbReference>
<proteinExistence type="predicted"/>
<gene>
    <name evidence="3" type="ORF">Catovirus_1_659</name>
</gene>
<evidence type="ECO:0000256" key="2">
    <source>
        <dbReference type="SAM" id="Phobius"/>
    </source>
</evidence>